<accession>X1VT99</accession>
<organism evidence="2">
    <name type="scientific">marine sediment metagenome</name>
    <dbReference type="NCBI Taxonomy" id="412755"/>
    <lineage>
        <taxon>unclassified sequences</taxon>
        <taxon>metagenomes</taxon>
        <taxon>ecological metagenomes</taxon>
    </lineage>
</organism>
<dbReference type="Pfam" id="PF02359">
    <property type="entry name" value="CDC48_N"/>
    <property type="match status" value="1"/>
</dbReference>
<evidence type="ECO:0000259" key="1">
    <source>
        <dbReference type="SMART" id="SM01073"/>
    </source>
</evidence>
<dbReference type="AlphaFoldDB" id="X1VT99"/>
<dbReference type="SUPFAM" id="SSF50692">
    <property type="entry name" value="ADC-like"/>
    <property type="match status" value="1"/>
</dbReference>
<dbReference type="EMBL" id="BARW01035461">
    <property type="protein sequence ID" value="GAJ20581.1"/>
    <property type="molecule type" value="Genomic_DNA"/>
</dbReference>
<feature type="domain" description="CDC48 N-terminal subdomain" evidence="1">
    <location>
        <begin position="2"/>
        <end position="82"/>
    </location>
</feature>
<dbReference type="InterPro" id="IPR003338">
    <property type="entry name" value="CDC4_N-term_subdom"/>
</dbReference>
<proteinExistence type="predicted"/>
<dbReference type="Gene3D" id="2.40.40.20">
    <property type="match status" value="1"/>
</dbReference>
<dbReference type="FunFam" id="2.40.40.20:FF:000007">
    <property type="entry name" value="AAA family ATPase"/>
    <property type="match status" value="1"/>
</dbReference>
<protein>
    <recommendedName>
        <fullName evidence="1">CDC48 N-terminal subdomain domain-containing protein</fullName>
    </recommendedName>
</protein>
<sequence>MVEAQQDDAYKGVARLDSEIMRSLDIKKGDVILIKGNRATVAIADRAYPADVGEGIIRIDGILRKNAKAGIGDVVEISKADVKEAKK</sequence>
<comment type="caution">
    <text evidence="2">The sequence shown here is derived from an EMBL/GenBank/DDBJ whole genome shotgun (WGS) entry which is preliminary data.</text>
</comment>
<dbReference type="InterPro" id="IPR009010">
    <property type="entry name" value="Asp_de-COase-like_dom_sf"/>
</dbReference>
<gene>
    <name evidence="2" type="ORF">S12H4_55308</name>
</gene>
<reference evidence="2" key="1">
    <citation type="journal article" date="2014" name="Front. Microbiol.">
        <title>High frequency of phylogenetically diverse reductive dehalogenase-homologous genes in deep subseafloor sedimentary metagenomes.</title>
        <authorList>
            <person name="Kawai M."/>
            <person name="Futagami T."/>
            <person name="Toyoda A."/>
            <person name="Takaki Y."/>
            <person name="Nishi S."/>
            <person name="Hori S."/>
            <person name="Arai W."/>
            <person name="Tsubouchi T."/>
            <person name="Morono Y."/>
            <person name="Uchiyama I."/>
            <person name="Ito T."/>
            <person name="Fujiyama A."/>
            <person name="Inagaki F."/>
            <person name="Takami H."/>
        </authorList>
    </citation>
    <scope>NUCLEOTIDE SEQUENCE</scope>
    <source>
        <strain evidence="2">Expedition CK06-06</strain>
    </source>
</reference>
<feature type="non-terminal residue" evidence="2">
    <location>
        <position position="87"/>
    </location>
</feature>
<name>X1VT99_9ZZZZ</name>
<dbReference type="SMART" id="SM01073">
    <property type="entry name" value="CDC48_N"/>
    <property type="match status" value="1"/>
</dbReference>
<evidence type="ECO:0000313" key="2">
    <source>
        <dbReference type="EMBL" id="GAJ20581.1"/>
    </source>
</evidence>